<organism evidence="3 4">
    <name type="scientific">[Clostridium] fimetarium</name>
    <dbReference type="NCBI Taxonomy" id="99656"/>
    <lineage>
        <taxon>Bacteria</taxon>
        <taxon>Bacillati</taxon>
        <taxon>Bacillota</taxon>
        <taxon>Clostridia</taxon>
        <taxon>Lachnospirales</taxon>
        <taxon>Lachnospiraceae</taxon>
    </lineage>
</organism>
<sequence length="303" mass="34932">MAINKAMKLAMKALSYSNQDLEHYRKLMNIKTIDPFKKFYDTSDKKIYNGDYLVPVRIYRTKKHKRVEDIPVILFLHGGGWVSESVETYNRICKNLADKTNHVVVSVDYRLAPEYKFPTALEDCYAVAKAIFLNNDLNIKPENITLVGDSAGGNLAAALSLLARDRGEFMPKRQILIYPCVNSDFSDETPYRSVIENGMDYLLTRKNMIDYVDMYKSCDEDLQSPYFSPILTKDFSNQPKTLIITAEFDPLRDEGEAYGKKLSEAGNEVEIHRISDALHGFFALSTRYFHVKQLYKYMNEFLK</sequence>
<dbReference type="PANTHER" id="PTHR48081:SF8">
    <property type="entry name" value="ALPHA_BETA HYDROLASE FOLD-3 DOMAIN-CONTAINING PROTEIN-RELATED"/>
    <property type="match status" value="1"/>
</dbReference>
<keyword evidence="4" id="KW-1185">Reference proteome</keyword>
<dbReference type="RefSeq" id="WP_092454949.1">
    <property type="nucleotide sequence ID" value="NZ_FOJI01000010.1"/>
</dbReference>
<keyword evidence="1" id="KW-0378">Hydrolase</keyword>
<dbReference type="InterPro" id="IPR013094">
    <property type="entry name" value="AB_hydrolase_3"/>
</dbReference>
<dbReference type="OrthoDB" id="24847at2"/>
<name>A0A1I0R0B5_9FIRM</name>
<dbReference type="GO" id="GO:0016787">
    <property type="term" value="F:hydrolase activity"/>
    <property type="evidence" value="ECO:0007669"/>
    <property type="project" value="UniProtKB-KW"/>
</dbReference>
<evidence type="ECO:0000259" key="2">
    <source>
        <dbReference type="Pfam" id="PF07859"/>
    </source>
</evidence>
<dbReference type="Pfam" id="PF07859">
    <property type="entry name" value="Abhydrolase_3"/>
    <property type="match status" value="1"/>
</dbReference>
<evidence type="ECO:0000313" key="4">
    <source>
        <dbReference type="Proteomes" id="UP000199701"/>
    </source>
</evidence>
<reference evidence="3 4" key="1">
    <citation type="submission" date="2016-10" db="EMBL/GenBank/DDBJ databases">
        <authorList>
            <person name="de Groot N.N."/>
        </authorList>
    </citation>
    <scope>NUCLEOTIDE SEQUENCE [LARGE SCALE GENOMIC DNA]</scope>
    <source>
        <strain evidence="3 4">DSM 9179</strain>
    </source>
</reference>
<evidence type="ECO:0000313" key="3">
    <source>
        <dbReference type="EMBL" id="SEW33771.1"/>
    </source>
</evidence>
<dbReference type="STRING" id="99656.SAMN05421659_110160"/>
<accession>A0A1I0R0B5</accession>
<dbReference type="Gene3D" id="3.40.50.1820">
    <property type="entry name" value="alpha/beta hydrolase"/>
    <property type="match status" value="1"/>
</dbReference>
<proteinExistence type="predicted"/>
<dbReference type="PANTHER" id="PTHR48081">
    <property type="entry name" value="AB HYDROLASE SUPERFAMILY PROTEIN C4A8.06C"/>
    <property type="match status" value="1"/>
</dbReference>
<dbReference type="InterPro" id="IPR050300">
    <property type="entry name" value="GDXG_lipolytic_enzyme"/>
</dbReference>
<dbReference type="Proteomes" id="UP000199701">
    <property type="component" value="Unassembled WGS sequence"/>
</dbReference>
<feature type="domain" description="Alpha/beta hydrolase fold-3" evidence="2">
    <location>
        <begin position="73"/>
        <end position="282"/>
    </location>
</feature>
<protein>
    <submittedName>
        <fullName evidence="3">Acetyl esterase/lipase</fullName>
    </submittedName>
</protein>
<dbReference type="AlphaFoldDB" id="A0A1I0R0B5"/>
<dbReference type="InterPro" id="IPR029058">
    <property type="entry name" value="AB_hydrolase_fold"/>
</dbReference>
<evidence type="ECO:0000256" key="1">
    <source>
        <dbReference type="ARBA" id="ARBA00022801"/>
    </source>
</evidence>
<dbReference type="SUPFAM" id="SSF53474">
    <property type="entry name" value="alpha/beta-Hydrolases"/>
    <property type="match status" value="1"/>
</dbReference>
<dbReference type="EMBL" id="FOJI01000010">
    <property type="protein sequence ID" value="SEW33771.1"/>
    <property type="molecule type" value="Genomic_DNA"/>
</dbReference>
<gene>
    <name evidence="3" type="ORF">SAMN05421659_110160</name>
</gene>